<dbReference type="EMBL" id="JAADJT010000003">
    <property type="protein sequence ID" value="NGZ84312.1"/>
    <property type="molecule type" value="Genomic_DNA"/>
</dbReference>
<reference evidence="5" key="2">
    <citation type="submission" date="2023-07" db="EMBL/GenBank/DDBJ databases">
        <title>Duganella aceri sp. nov., isolated from tree sap.</title>
        <authorList>
            <person name="Kim I.S."/>
        </authorList>
    </citation>
    <scope>NUCLEOTIDE SEQUENCE [LARGE SCALE GENOMIC DNA]</scope>
    <source>
        <strain evidence="5">SAP-35</strain>
    </source>
</reference>
<dbReference type="InterPro" id="IPR001789">
    <property type="entry name" value="Sig_transdc_resp-reg_receiver"/>
</dbReference>
<name>A0ABX0FID2_9BURK</name>
<comment type="caution">
    <text evidence="4">The sequence shown here is derived from an EMBL/GenBank/DDBJ whole genome shotgun (WGS) entry which is preliminary data.</text>
</comment>
<keyword evidence="1 2" id="KW-0597">Phosphoprotein</keyword>
<sequence>MDNPPDIIDANPDGRLVLVVDDEFDVLSAYTMLFEFHGFRVRTAGNGADALAAAARERPDIIVSDLMMPVMDGAELCRHCRADPALRDVAFILTSAGIPRPDLGVPYDAFLKKPIRFEALLEEIHRLIAMRTAR</sequence>
<dbReference type="InterPro" id="IPR050595">
    <property type="entry name" value="Bact_response_regulator"/>
</dbReference>
<keyword evidence="5" id="KW-1185">Reference proteome</keyword>
<feature type="modified residue" description="4-aspartylphosphate" evidence="2">
    <location>
        <position position="65"/>
    </location>
</feature>
<organism evidence="4 5">
    <name type="scientific">Duganella aceris</name>
    <dbReference type="NCBI Taxonomy" id="2703883"/>
    <lineage>
        <taxon>Bacteria</taxon>
        <taxon>Pseudomonadati</taxon>
        <taxon>Pseudomonadota</taxon>
        <taxon>Betaproteobacteria</taxon>
        <taxon>Burkholderiales</taxon>
        <taxon>Oxalobacteraceae</taxon>
        <taxon>Telluria group</taxon>
        <taxon>Duganella</taxon>
    </lineage>
</organism>
<dbReference type="Proteomes" id="UP000666369">
    <property type="component" value="Unassembled WGS sequence"/>
</dbReference>
<evidence type="ECO:0000313" key="5">
    <source>
        <dbReference type="Proteomes" id="UP000666369"/>
    </source>
</evidence>
<evidence type="ECO:0000256" key="2">
    <source>
        <dbReference type="PROSITE-ProRule" id="PRU00169"/>
    </source>
</evidence>
<dbReference type="PROSITE" id="PS50110">
    <property type="entry name" value="RESPONSE_REGULATORY"/>
    <property type="match status" value="1"/>
</dbReference>
<dbReference type="SUPFAM" id="SSF52172">
    <property type="entry name" value="CheY-like"/>
    <property type="match status" value="1"/>
</dbReference>
<dbReference type="Pfam" id="PF00072">
    <property type="entry name" value="Response_reg"/>
    <property type="match status" value="1"/>
</dbReference>
<dbReference type="PANTHER" id="PTHR44591">
    <property type="entry name" value="STRESS RESPONSE REGULATOR PROTEIN 1"/>
    <property type="match status" value="1"/>
</dbReference>
<dbReference type="InterPro" id="IPR011006">
    <property type="entry name" value="CheY-like_superfamily"/>
</dbReference>
<dbReference type="PANTHER" id="PTHR44591:SF3">
    <property type="entry name" value="RESPONSE REGULATORY DOMAIN-CONTAINING PROTEIN"/>
    <property type="match status" value="1"/>
</dbReference>
<accession>A0ABX0FID2</accession>
<dbReference type="SMART" id="SM00448">
    <property type="entry name" value="REC"/>
    <property type="match status" value="1"/>
</dbReference>
<protein>
    <submittedName>
        <fullName evidence="4">Response regulator</fullName>
    </submittedName>
</protein>
<feature type="domain" description="Response regulatory" evidence="3">
    <location>
        <begin position="16"/>
        <end position="128"/>
    </location>
</feature>
<proteinExistence type="predicted"/>
<dbReference type="RefSeq" id="WP_166101097.1">
    <property type="nucleotide sequence ID" value="NZ_JAADJT010000003.1"/>
</dbReference>
<evidence type="ECO:0000256" key="1">
    <source>
        <dbReference type="ARBA" id="ARBA00022553"/>
    </source>
</evidence>
<evidence type="ECO:0000259" key="3">
    <source>
        <dbReference type="PROSITE" id="PS50110"/>
    </source>
</evidence>
<reference evidence="4 5" key="1">
    <citation type="submission" date="2020-01" db="EMBL/GenBank/DDBJ databases">
        <authorList>
            <person name="Lee S.D."/>
        </authorList>
    </citation>
    <scope>NUCLEOTIDE SEQUENCE [LARGE SCALE GENOMIC DNA]</scope>
    <source>
        <strain evidence="4 5">SAP-35</strain>
    </source>
</reference>
<gene>
    <name evidence="4" type="ORF">GW587_08585</name>
</gene>
<dbReference type="Gene3D" id="3.40.50.2300">
    <property type="match status" value="1"/>
</dbReference>
<evidence type="ECO:0000313" key="4">
    <source>
        <dbReference type="EMBL" id="NGZ84312.1"/>
    </source>
</evidence>